<accession>A0A2T2YEA7</accession>
<reference evidence="1 2" key="1">
    <citation type="submission" date="2018-03" db="EMBL/GenBank/DDBJ databases">
        <title>Adhaeribacter sp. HMF7605 Genome sequencing and assembly.</title>
        <authorList>
            <person name="Kang H."/>
            <person name="Kang J."/>
            <person name="Cha I."/>
            <person name="Kim H."/>
            <person name="Joh K."/>
        </authorList>
    </citation>
    <scope>NUCLEOTIDE SEQUENCE [LARGE SCALE GENOMIC DNA]</scope>
    <source>
        <strain evidence="1 2">HMF7605</strain>
    </source>
</reference>
<dbReference type="EMBL" id="PYFT01000001">
    <property type="protein sequence ID" value="PSR53846.1"/>
    <property type="molecule type" value="Genomic_DNA"/>
</dbReference>
<evidence type="ECO:0000313" key="1">
    <source>
        <dbReference type="EMBL" id="PSR53846.1"/>
    </source>
</evidence>
<gene>
    <name evidence="1" type="ORF">AHMF7605_10110</name>
</gene>
<evidence type="ECO:0000313" key="2">
    <source>
        <dbReference type="Proteomes" id="UP000240357"/>
    </source>
</evidence>
<comment type="caution">
    <text evidence="1">The sequence shown here is derived from an EMBL/GenBank/DDBJ whole genome shotgun (WGS) entry which is preliminary data.</text>
</comment>
<name>A0A2T2YEA7_9BACT</name>
<dbReference type="AlphaFoldDB" id="A0A2T2YEA7"/>
<proteinExistence type="predicted"/>
<organism evidence="1 2">
    <name type="scientific">Adhaeribacter arboris</name>
    <dbReference type="NCBI Taxonomy" id="2072846"/>
    <lineage>
        <taxon>Bacteria</taxon>
        <taxon>Pseudomonadati</taxon>
        <taxon>Bacteroidota</taxon>
        <taxon>Cytophagia</taxon>
        <taxon>Cytophagales</taxon>
        <taxon>Hymenobacteraceae</taxon>
        <taxon>Adhaeribacter</taxon>
    </lineage>
</organism>
<sequence>MQLIETELSRFISDLDATFLKSTIFPMKSYYYQNRFFLHEPFEALFGKIITIIDVISNKVENYVNMKEAKIILN</sequence>
<protein>
    <submittedName>
        <fullName evidence="1">Uncharacterized protein</fullName>
    </submittedName>
</protein>
<dbReference type="Proteomes" id="UP000240357">
    <property type="component" value="Unassembled WGS sequence"/>
</dbReference>
<keyword evidence="2" id="KW-1185">Reference proteome</keyword>